<evidence type="ECO:0000313" key="1">
    <source>
        <dbReference type="EMBL" id="OBS67726.1"/>
    </source>
</evidence>
<keyword evidence="2" id="KW-1185">Reference proteome</keyword>
<organism evidence="1 2">
    <name type="scientific">Neotoma lepida</name>
    <name type="common">Desert woodrat</name>
    <dbReference type="NCBI Taxonomy" id="56216"/>
    <lineage>
        <taxon>Eukaryota</taxon>
        <taxon>Metazoa</taxon>
        <taxon>Chordata</taxon>
        <taxon>Craniata</taxon>
        <taxon>Vertebrata</taxon>
        <taxon>Euteleostomi</taxon>
        <taxon>Mammalia</taxon>
        <taxon>Eutheria</taxon>
        <taxon>Euarchontoglires</taxon>
        <taxon>Glires</taxon>
        <taxon>Rodentia</taxon>
        <taxon>Myomorpha</taxon>
        <taxon>Muroidea</taxon>
        <taxon>Cricetidae</taxon>
        <taxon>Neotominae</taxon>
        <taxon>Neotoma</taxon>
    </lineage>
</organism>
<reference evidence="1 2" key="1">
    <citation type="submission" date="2016-06" db="EMBL/GenBank/DDBJ databases">
        <title>The Draft Genome Sequence and Annotation of the Desert Woodrat Neotoma lepida.</title>
        <authorList>
            <person name="Campbell M."/>
            <person name="Oakeson K.F."/>
            <person name="Yandell M."/>
            <person name="Halpert J.R."/>
            <person name="Dearing D."/>
        </authorList>
    </citation>
    <scope>NUCLEOTIDE SEQUENCE [LARGE SCALE GENOMIC DNA]</scope>
    <source>
        <strain evidence="1">417</strain>
        <tissue evidence="1">Liver</tissue>
    </source>
</reference>
<accession>A0A1A6GNE6</accession>
<name>A0A1A6GNE6_NEOLE</name>
<dbReference type="AlphaFoldDB" id="A0A1A6GNE6"/>
<feature type="non-terminal residue" evidence="1">
    <location>
        <position position="135"/>
    </location>
</feature>
<dbReference type="OrthoDB" id="6365676at2759"/>
<evidence type="ECO:0000313" key="2">
    <source>
        <dbReference type="Proteomes" id="UP000092124"/>
    </source>
</evidence>
<dbReference type="EMBL" id="LZPO01077584">
    <property type="protein sequence ID" value="OBS67726.1"/>
    <property type="molecule type" value="Genomic_DNA"/>
</dbReference>
<protein>
    <submittedName>
        <fullName evidence="1">Uncharacterized protein</fullName>
    </submittedName>
</protein>
<comment type="caution">
    <text evidence="1">The sequence shown here is derived from an EMBL/GenBank/DDBJ whole genome shotgun (WGS) entry which is preliminary data.</text>
</comment>
<proteinExistence type="predicted"/>
<sequence length="135" mass="15024">MELITQETSLSDSQERAVPDSKEVVYKVDGQVKTLIGQQTLVIHTASIEGRHVTSFNGEQTWDVGHLVTSVLDQTIKEEHQEMSVSSGDQIFDCSHMATRVGKQITCEGTGESTVGGVLPKCNKNFVRFYYLKHH</sequence>
<gene>
    <name evidence="1" type="ORF">A6R68_03733</name>
</gene>
<dbReference type="Proteomes" id="UP000092124">
    <property type="component" value="Unassembled WGS sequence"/>
</dbReference>